<comment type="caution">
    <text evidence="1">The sequence shown here is derived from an EMBL/GenBank/DDBJ whole genome shotgun (WGS) entry which is preliminary data.</text>
</comment>
<dbReference type="RefSeq" id="WP_128630312.1">
    <property type="nucleotide sequence ID" value="NZ_RRCN01000001.1"/>
</dbReference>
<proteinExistence type="predicted"/>
<name>A0A3P3TWB7_9BACL</name>
<reference evidence="1 2" key="1">
    <citation type="submission" date="2018-11" db="EMBL/GenBank/DDBJ databases">
        <title>Genome sequencing of Paenibacillus sp. KCOM 3021 (= ChDC PVNT-B20).</title>
        <authorList>
            <person name="Kook J.-K."/>
            <person name="Park S.-N."/>
            <person name="Lim Y.K."/>
        </authorList>
    </citation>
    <scope>NUCLEOTIDE SEQUENCE [LARGE SCALE GENOMIC DNA]</scope>
    <source>
        <strain evidence="1 2">KCOM 3021</strain>
    </source>
</reference>
<sequence>MKKHISDSMNTKRQNVLIVMVKDGLLPRALITSPSRRGAKYAMEKKHLCTPKKNMRYILAKEQMLMHDPSWTRQITIICNGCKETHEAEIYASAIPHQINTVYQLCDNCKQIQINEPCKHCGFDYGFIVDYRDDGTAYEFCHNCGAEKEVSHD</sequence>
<organism evidence="1 2">
    <name type="scientific">Paenibacillus oralis</name>
    <dbReference type="NCBI Taxonomy" id="2490856"/>
    <lineage>
        <taxon>Bacteria</taxon>
        <taxon>Bacillati</taxon>
        <taxon>Bacillota</taxon>
        <taxon>Bacilli</taxon>
        <taxon>Bacillales</taxon>
        <taxon>Paenibacillaceae</taxon>
        <taxon>Paenibacillus</taxon>
    </lineage>
</organism>
<dbReference type="EMBL" id="RRCN01000001">
    <property type="protein sequence ID" value="RRJ62425.1"/>
    <property type="molecule type" value="Genomic_DNA"/>
</dbReference>
<keyword evidence="2" id="KW-1185">Reference proteome</keyword>
<dbReference type="Proteomes" id="UP000267017">
    <property type="component" value="Unassembled WGS sequence"/>
</dbReference>
<evidence type="ECO:0000313" key="1">
    <source>
        <dbReference type="EMBL" id="RRJ62425.1"/>
    </source>
</evidence>
<evidence type="ECO:0000313" key="2">
    <source>
        <dbReference type="Proteomes" id="UP000267017"/>
    </source>
</evidence>
<dbReference type="AlphaFoldDB" id="A0A3P3TWB7"/>
<protein>
    <submittedName>
        <fullName evidence="1">Uncharacterized protein</fullName>
    </submittedName>
</protein>
<gene>
    <name evidence="1" type="ORF">EHV15_05270</name>
</gene>
<accession>A0A3P3TWB7</accession>